<gene>
    <name evidence="3" type="ORF">SEMRO_1103_G241680.1</name>
</gene>
<evidence type="ECO:0000256" key="1">
    <source>
        <dbReference type="SAM" id="MobiDB-lite"/>
    </source>
</evidence>
<evidence type="ECO:0000313" key="3">
    <source>
        <dbReference type="EMBL" id="CAB9520452.1"/>
    </source>
</evidence>
<evidence type="ECO:0000256" key="2">
    <source>
        <dbReference type="SAM" id="Phobius"/>
    </source>
</evidence>
<dbReference type="EMBL" id="CAICTM010001101">
    <property type="protein sequence ID" value="CAB9520452.1"/>
    <property type="molecule type" value="Genomic_DNA"/>
</dbReference>
<feature type="transmembrane region" description="Helical" evidence="2">
    <location>
        <begin position="54"/>
        <end position="76"/>
    </location>
</feature>
<dbReference type="Proteomes" id="UP001153069">
    <property type="component" value="Unassembled WGS sequence"/>
</dbReference>
<keyword evidence="2" id="KW-0472">Membrane</keyword>
<feature type="transmembrane region" description="Helical" evidence="2">
    <location>
        <begin position="178"/>
        <end position="200"/>
    </location>
</feature>
<keyword evidence="2" id="KW-1133">Transmembrane helix</keyword>
<organism evidence="3 4">
    <name type="scientific">Seminavis robusta</name>
    <dbReference type="NCBI Taxonomy" id="568900"/>
    <lineage>
        <taxon>Eukaryota</taxon>
        <taxon>Sar</taxon>
        <taxon>Stramenopiles</taxon>
        <taxon>Ochrophyta</taxon>
        <taxon>Bacillariophyta</taxon>
        <taxon>Bacillariophyceae</taxon>
        <taxon>Bacillariophycidae</taxon>
        <taxon>Naviculales</taxon>
        <taxon>Naviculaceae</taxon>
        <taxon>Seminavis</taxon>
    </lineage>
</organism>
<comment type="caution">
    <text evidence="3">The sequence shown here is derived from an EMBL/GenBank/DDBJ whole genome shotgun (WGS) entry which is preliminary data.</text>
</comment>
<proteinExistence type="predicted"/>
<dbReference type="AlphaFoldDB" id="A0A9N8HPL9"/>
<reference evidence="3" key="1">
    <citation type="submission" date="2020-06" db="EMBL/GenBank/DDBJ databases">
        <authorList>
            <consortium name="Plant Systems Biology data submission"/>
        </authorList>
    </citation>
    <scope>NUCLEOTIDE SEQUENCE</scope>
    <source>
        <strain evidence="3">D6</strain>
    </source>
</reference>
<name>A0A9N8HPL9_9STRA</name>
<accession>A0A9N8HPL9</accession>
<protein>
    <recommendedName>
        <fullName evidence="5">DUF3592 domain-containing protein</fullName>
    </recommendedName>
</protein>
<sequence>MKATDNKKLNNKDCDVEKQPTAAENELQPTGVSQPARGQKRECSAQEKVFARRATIAVGLAVLGLVLLVLGTWAIATAVDFAGRHDEVLTGKPISASEVLATRYKCSYTIQYEFEVDGRRYYGSQQIEVGGGEKACPSKARSQQSSWLDMTNFKIYFDPEDPNDNYFKLPLIFGESTGLVGVILCAVALVVIAVLCFCLYKWTEIVD</sequence>
<evidence type="ECO:0008006" key="5">
    <source>
        <dbReference type="Google" id="ProtNLM"/>
    </source>
</evidence>
<evidence type="ECO:0000313" key="4">
    <source>
        <dbReference type="Proteomes" id="UP001153069"/>
    </source>
</evidence>
<keyword evidence="4" id="KW-1185">Reference proteome</keyword>
<feature type="compositionally biased region" description="Basic and acidic residues" evidence="1">
    <location>
        <begin position="1"/>
        <end position="18"/>
    </location>
</feature>
<feature type="region of interest" description="Disordered" evidence="1">
    <location>
        <begin position="1"/>
        <end position="39"/>
    </location>
</feature>
<keyword evidence="2" id="KW-0812">Transmembrane</keyword>